<accession>A0A9Q9DE34</accession>
<organism evidence="1 2">
    <name type="scientific">Ensifer adhaerens</name>
    <name type="common">Sinorhizobium morelense</name>
    <dbReference type="NCBI Taxonomy" id="106592"/>
    <lineage>
        <taxon>Bacteria</taxon>
        <taxon>Pseudomonadati</taxon>
        <taxon>Pseudomonadota</taxon>
        <taxon>Alphaproteobacteria</taxon>
        <taxon>Hyphomicrobiales</taxon>
        <taxon>Rhizobiaceae</taxon>
        <taxon>Sinorhizobium/Ensifer group</taxon>
        <taxon>Ensifer</taxon>
    </lineage>
</organism>
<dbReference type="RefSeq" id="WP_029742481.1">
    <property type="nucleotide sequence ID" value="NZ_CAXURO020000003.1"/>
</dbReference>
<evidence type="ECO:0000313" key="2">
    <source>
        <dbReference type="Proteomes" id="UP001055460"/>
    </source>
</evidence>
<evidence type="ECO:0000313" key="1">
    <source>
        <dbReference type="EMBL" id="USJ27607.1"/>
    </source>
</evidence>
<dbReference type="EMBL" id="CP098809">
    <property type="protein sequence ID" value="USJ27607.1"/>
    <property type="molecule type" value="Genomic_DNA"/>
</dbReference>
<keyword evidence="1" id="KW-0614">Plasmid</keyword>
<sequence>MSTQTTASMITSQAALRANENERHLRNAVTKVFGDDARLVAAWSALEAKFDGREEDCRLWAAVFHQLGARTV</sequence>
<dbReference type="Proteomes" id="UP001055460">
    <property type="component" value="Plasmid pB"/>
</dbReference>
<proteinExistence type="predicted"/>
<reference evidence="1" key="1">
    <citation type="submission" date="2022-06" db="EMBL/GenBank/DDBJ databases">
        <title>Physiological and biochemical characterization and genomic elucidation of a strain of the genus Ensifer adhaerens M8 that combines arsenic oxidation and chromium reduction.</title>
        <authorList>
            <person name="Li X."/>
            <person name="Yu c."/>
        </authorList>
    </citation>
    <scope>NUCLEOTIDE SEQUENCE</scope>
    <source>
        <strain evidence="1">M8</strain>
        <plasmid evidence="1">pB</plasmid>
    </source>
</reference>
<dbReference type="AlphaFoldDB" id="A0A9Q9DE34"/>
<protein>
    <submittedName>
        <fullName evidence="1">Uncharacterized protein</fullName>
    </submittedName>
</protein>
<dbReference type="OrthoDB" id="8388304at2"/>
<name>A0A9Q9DE34_ENSAD</name>
<gene>
    <name evidence="1" type="ORF">NE863_34915</name>
</gene>
<geneLocation type="plasmid" evidence="1 2">
    <name>pB</name>
</geneLocation>